<dbReference type="Pfam" id="PF00160">
    <property type="entry name" value="Pro_isomerase"/>
    <property type="match status" value="1"/>
</dbReference>
<dbReference type="PRINTS" id="PR00153">
    <property type="entry name" value="CSAPPISMRASE"/>
</dbReference>
<proteinExistence type="predicted"/>
<dbReference type="CDD" id="cd00317">
    <property type="entry name" value="cyclophilin"/>
    <property type="match status" value="1"/>
</dbReference>
<dbReference type="Gene3D" id="2.40.100.10">
    <property type="entry name" value="Cyclophilin-like"/>
    <property type="match status" value="1"/>
</dbReference>
<gene>
    <name evidence="2" type="ORF">UFOPK1395_00861</name>
</gene>
<dbReference type="InterPro" id="IPR044666">
    <property type="entry name" value="Cyclophilin_A-like"/>
</dbReference>
<dbReference type="SUPFAM" id="SSF50891">
    <property type="entry name" value="Cyclophilin-like"/>
    <property type="match status" value="1"/>
</dbReference>
<name>A0A6J6BFT5_9ZZZZ</name>
<protein>
    <submittedName>
        <fullName evidence="2">Unannotated protein</fullName>
    </submittedName>
</protein>
<dbReference type="AlphaFoldDB" id="A0A6J6BFT5"/>
<accession>A0A6J6BFT5</accession>
<dbReference type="GO" id="GO:0003755">
    <property type="term" value="F:peptidyl-prolyl cis-trans isomerase activity"/>
    <property type="evidence" value="ECO:0007669"/>
    <property type="project" value="InterPro"/>
</dbReference>
<dbReference type="PANTHER" id="PTHR45625:SF3">
    <property type="entry name" value="PEPTIDYL-PROLYL CIS-TRANS ISOMERASE B-RELATED"/>
    <property type="match status" value="1"/>
</dbReference>
<dbReference type="InterPro" id="IPR002130">
    <property type="entry name" value="Cyclophilin-type_PPIase_dom"/>
</dbReference>
<dbReference type="PANTHER" id="PTHR45625">
    <property type="entry name" value="PEPTIDYL-PROLYL CIS-TRANS ISOMERASE-RELATED"/>
    <property type="match status" value="1"/>
</dbReference>
<organism evidence="2">
    <name type="scientific">freshwater metagenome</name>
    <dbReference type="NCBI Taxonomy" id="449393"/>
    <lineage>
        <taxon>unclassified sequences</taxon>
        <taxon>metagenomes</taxon>
        <taxon>ecological metagenomes</taxon>
    </lineage>
</organism>
<dbReference type="EMBL" id="CAEZSB010000090">
    <property type="protein sequence ID" value="CAB4537269.1"/>
    <property type="molecule type" value="Genomic_DNA"/>
</dbReference>
<feature type="domain" description="PPIase cyclophilin-type" evidence="1">
    <location>
        <begin position="71"/>
        <end position="228"/>
    </location>
</feature>
<reference evidence="2" key="1">
    <citation type="submission" date="2020-05" db="EMBL/GenBank/DDBJ databases">
        <authorList>
            <person name="Chiriac C."/>
            <person name="Salcher M."/>
            <person name="Ghai R."/>
            <person name="Kavagutti S V."/>
        </authorList>
    </citation>
    <scope>NUCLEOTIDE SEQUENCE</scope>
</reference>
<dbReference type="PROSITE" id="PS50072">
    <property type="entry name" value="CSA_PPIASE_2"/>
    <property type="match status" value="1"/>
</dbReference>
<evidence type="ECO:0000313" key="2">
    <source>
        <dbReference type="EMBL" id="CAB4537269.1"/>
    </source>
</evidence>
<evidence type="ECO:0000259" key="1">
    <source>
        <dbReference type="PROSITE" id="PS50072"/>
    </source>
</evidence>
<sequence>MRKTLISLIVPALTLSLFPFFTPVAVADEVKTSLDYCKAVKSVPHNPSKIVAQKNASVKLPSSMTIVTNCGNIEITLAKRLAPITISKLTVLVKNKFFDNSLCHRLTTSGIYVLQCGDPSGGKGISPIGWKEFEDENLPSAGDNNYPAGTVAMANRGPGTNTTQFFLVYKDSTLPPNYTVWGQIKSGLEIVSELATIGAYQINRKDKKAYYVGDGTPIQPIEIRRVTTS</sequence>
<dbReference type="InterPro" id="IPR029000">
    <property type="entry name" value="Cyclophilin-like_dom_sf"/>
</dbReference>